<feature type="domain" description="Glycosyl transferase family 1" evidence="1">
    <location>
        <begin position="240"/>
        <end position="384"/>
    </location>
</feature>
<dbReference type="Pfam" id="PF00534">
    <property type="entry name" value="Glycos_transf_1"/>
    <property type="match status" value="1"/>
</dbReference>
<organism evidence="2 3">
    <name type="scientific">Dysgonomonas mossii</name>
    <dbReference type="NCBI Taxonomy" id="163665"/>
    <lineage>
        <taxon>Bacteria</taxon>
        <taxon>Pseudomonadati</taxon>
        <taxon>Bacteroidota</taxon>
        <taxon>Bacteroidia</taxon>
        <taxon>Bacteroidales</taxon>
        <taxon>Dysgonomonadaceae</taxon>
        <taxon>Dysgonomonas</taxon>
    </lineage>
</organism>
<dbReference type="Gene3D" id="3.40.50.2000">
    <property type="entry name" value="Glycogen Phosphorylase B"/>
    <property type="match status" value="2"/>
</dbReference>
<dbReference type="EMBL" id="SPPK01000002">
    <property type="protein sequence ID" value="TFU89803.1"/>
    <property type="molecule type" value="Genomic_DNA"/>
</dbReference>
<dbReference type="SUPFAM" id="SSF53756">
    <property type="entry name" value="UDP-Glycosyltransferase/glycogen phosphorylase"/>
    <property type="match status" value="1"/>
</dbReference>
<keyword evidence="2" id="KW-0808">Transferase</keyword>
<gene>
    <name evidence="2" type="ORF">E4T88_07255</name>
</gene>
<dbReference type="PANTHER" id="PTHR12526">
    <property type="entry name" value="GLYCOSYLTRANSFERASE"/>
    <property type="match status" value="1"/>
</dbReference>
<name>A0A4Y9IMU3_9BACT</name>
<protein>
    <submittedName>
        <fullName evidence="2">Glycosyltransferase</fullName>
    </submittedName>
</protein>
<dbReference type="AlphaFoldDB" id="A0A4Y9IMU3"/>
<proteinExistence type="predicted"/>
<accession>A0A4Y9IMU3</accession>
<dbReference type="RefSeq" id="WP_135104800.1">
    <property type="nucleotide sequence ID" value="NZ_JADGKW010000002.1"/>
</dbReference>
<dbReference type="GO" id="GO:0016757">
    <property type="term" value="F:glycosyltransferase activity"/>
    <property type="evidence" value="ECO:0007669"/>
    <property type="project" value="InterPro"/>
</dbReference>
<dbReference type="InterPro" id="IPR001296">
    <property type="entry name" value="Glyco_trans_1"/>
</dbReference>
<reference evidence="2 3" key="1">
    <citation type="submission" date="2019-03" db="EMBL/GenBank/DDBJ databases">
        <title>Diversity of the mouse oral microbiome.</title>
        <authorList>
            <person name="Joseph S."/>
            <person name="Aduse-Opoku J."/>
            <person name="Curtis M."/>
            <person name="Wade W."/>
            <person name="Hashim A."/>
        </authorList>
    </citation>
    <scope>NUCLEOTIDE SEQUENCE [LARGE SCALE GENOMIC DNA]</scope>
    <source>
        <strain evidence="2 3">P11</strain>
    </source>
</reference>
<evidence type="ECO:0000313" key="3">
    <source>
        <dbReference type="Proteomes" id="UP000298285"/>
    </source>
</evidence>
<evidence type="ECO:0000259" key="1">
    <source>
        <dbReference type="Pfam" id="PF00534"/>
    </source>
</evidence>
<dbReference type="Proteomes" id="UP000298285">
    <property type="component" value="Unassembled WGS sequence"/>
</dbReference>
<sequence length="412" mass="47377">MKVLWFTNTASLYQQNNNAYNGGGWIESLESNIRTNPTIDLAISFFHSDTIFKIKKNNVTYYPIYEKRNILKKVLHELNPDQRNDENIHRFLRVINDFNPDIIHIFGSEKSFGLVAKYTSIPVILHIQGIINPYLNAWYPPGYSNMGMYSLFRFNPLRIYSYFRGYKYFSIRAKQELKRLSYVRNYMGRTEWDKLVTSILSPGSNYYYCSEVLRSPFYTNTPWRFHQRDKIIIATTISSPLYKGFDLILKTAALLSSLPSLSFEWRIFGNIDPKLTERKLKIRAANVHVDLRGVLSAESLAKELLDADMFVHPSYIDNSPNSICEAQLLGLPVISTNVGGISSLIEQNETGILIPANDPYTLCAKIQKVFNDPDFAAYLGKNARDCALKRHNIESIVTQNISIYKSILSKQI</sequence>
<dbReference type="OrthoDB" id="1096251at2"/>
<comment type="caution">
    <text evidence="2">The sequence shown here is derived from an EMBL/GenBank/DDBJ whole genome shotgun (WGS) entry which is preliminary data.</text>
</comment>
<dbReference type="CDD" id="cd03801">
    <property type="entry name" value="GT4_PimA-like"/>
    <property type="match status" value="1"/>
</dbReference>
<evidence type="ECO:0000313" key="2">
    <source>
        <dbReference type="EMBL" id="TFU89803.1"/>
    </source>
</evidence>